<dbReference type="InterPro" id="IPR003661">
    <property type="entry name" value="HisK_dim/P_dom"/>
</dbReference>
<evidence type="ECO:0000313" key="10">
    <source>
        <dbReference type="EMBL" id="VBB06922.1"/>
    </source>
</evidence>
<dbReference type="Gene3D" id="3.30.565.10">
    <property type="entry name" value="Histidine kinase-like ATPase, C-terminal domain"/>
    <property type="match status" value="1"/>
</dbReference>
<accession>A0A498R9H8</accession>
<protein>
    <recommendedName>
        <fullName evidence="2">histidine kinase</fullName>
        <ecNumber evidence="2">2.7.13.3</ecNumber>
    </recommendedName>
</protein>
<organism evidence="10 11">
    <name type="scientific">Lucifera butyrica</name>
    <dbReference type="NCBI Taxonomy" id="1351585"/>
    <lineage>
        <taxon>Bacteria</taxon>
        <taxon>Bacillati</taxon>
        <taxon>Bacillota</taxon>
        <taxon>Negativicutes</taxon>
        <taxon>Veillonellales</taxon>
        <taxon>Veillonellaceae</taxon>
        <taxon>Lucifera</taxon>
    </lineage>
</organism>
<dbReference type="EC" id="2.7.13.3" evidence="2"/>
<keyword evidence="8" id="KW-0902">Two-component regulatory system</keyword>
<evidence type="ECO:0000256" key="1">
    <source>
        <dbReference type="ARBA" id="ARBA00000085"/>
    </source>
</evidence>
<dbReference type="SUPFAM" id="SSF55874">
    <property type="entry name" value="ATPase domain of HSP90 chaperone/DNA topoisomerase II/histidine kinase"/>
    <property type="match status" value="1"/>
</dbReference>
<evidence type="ECO:0000256" key="5">
    <source>
        <dbReference type="ARBA" id="ARBA00022741"/>
    </source>
</evidence>
<dbReference type="PRINTS" id="PR00344">
    <property type="entry name" value="BCTRLSENSOR"/>
</dbReference>
<dbReference type="AlphaFoldDB" id="A0A498R9H8"/>
<dbReference type="PANTHER" id="PTHR43065">
    <property type="entry name" value="SENSOR HISTIDINE KINASE"/>
    <property type="match status" value="1"/>
</dbReference>
<dbReference type="Proteomes" id="UP000277811">
    <property type="component" value="Unassembled WGS sequence"/>
</dbReference>
<evidence type="ECO:0000313" key="11">
    <source>
        <dbReference type="Proteomes" id="UP000277811"/>
    </source>
</evidence>
<dbReference type="PANTHER" id="PTHR43065:SF46">
    <property type="entry name" value="C4-DICARBOXYLATE TRANSPORT SENSOR PROTEIN DCTB"/>
    <property type="match status" value="1"/>
</dbReference>
<dbReference type="SMART" id="SM00091">
    <property type="entry name" value="PAS"/>
    <property type="match status" value="2"/>
</dbReference>
<dbReference type="GO" id="GO:0000155">
    <property type="term" value="F:phosphorelay sensor kinase activity"/>
    <property type="evidence" value="ECO:0007669"/>
    <property type="project" value="InterPro"/>
</dbReference>
<name>A0A498R9H8_9FIRM</name>
<evidence type="ECO:0000256" key="7">
    <source>
        <dbReference type="ARBA" id="ARBA00022840"/>
    </source>
</evidence>
<keyword evidence="3" id="KW-0597">Phosphoprotein</keyword>
<dbReference type="SUPFAM" id="SSF47384">
    <property type="entry name" value="Homodimeric domain of signal transducing histidine kinase"/>
    <property type="match status" value="1"/>
</dbReference>
<reference evidence="10 11" key="1">
    <citation type="submission" date="2018-06" db="EMBL/GenBank/DDBJ databases">
        <authorList>
            <person name="Strepis N."/>
        </authorList>
    </citation>
    <scope>NUCLEOTIDE SEQUENCE [LARGE SCALE GENOMIC DNA]</scope>
    <source>
        <strain evidence="10">LUCI</strain>
    </source>
</reference>
<dbReference type="InterPro" id="IPR036097">
    <property type="entry name" value="HisK_dim/P_sf"/>
</dbReference>
<dbReference type="Gene3D" id="3.30.450.20">
    <property type="entry name" value="PAS domain"/>
    <property type="match status" value="2"/>
</dbReference>
<dbReference type="InterPro" id="IPR036890">
    <property type="entry name" value="HATPase_C_sf"/>
</dbReference>
<evidence type="ECO:0000256" key="2">
    <source>
        <dbReference type="ARBA" id="ARBA00012438"/>
    </source>
</evidence>
<comment type="catalytic activity">
    <reaction evidence="1">
        <text>ATP + protein L-histidine = ADP + protein N-phospho-L-histidine.</text>
        <dbReference type="EC" id="2.7.13.3"/>
    </reaction>
</comment>
<keyword evidence="11" id="KW-1185">Reference proteome</keyword>
<dbReference type="InterPro" id="IPR000014">
    <property type="entry name" value="PAS"/>
</dbReference>
<dbReference type="PROSITE" id="PS50109">
    <property type="entry name" value="HIS_KIN"/>
    <property type="match status" value="1"/>
</dbReference>
<keyword evidence="6" id="KW-0418">Kinase</keyword>
<dbReference type="GO" id="GO:0005524">
    <property type="term" value="F:ATP binding"/>
    <property type="evidence" value="ECO:0007669"/>
    <property type="project" value="UniProtKB-KW"/>
</dbReference>
<dbReference type="InterPro" id="IPR005467">
    <property type="entry name" value="His_kinase_dom"/>
</dbReference>
<sequence length="527" mass="59744">MFTYVFPRGKEEFVERCQNMNNNVKRCKEVKLLDTIKDYIQRLRRTEKQLEKILVIRQNLEPDFKMQIPFSYICNRDMKIVYASTAGAKHWGYTPFEMEGKKLSDLGFSSQVAEAVTTNIKTVFDKDVSLRDKIIICRNNQDLYNYEYVLNPLHAGEGDVGAVICTIWNTMQVAIHSELIKYTRWFKEFIKYSPFGVVLIDREENILLYNELAAKLYPGSIPGPTGLSLKEIFFRLGFNAEEYYNSVFLKALRGQKIFAEHRKVLDYNLLLTCFPLKDNDGQILGAAVIFQDITEIIAYQNKIYRLDKLDLIGQLSAGIVHEIRNPLAVISGYMQFLRPKVNPGMQSQFDLILRELGRVETILNGFLSVAKDKSAEKSFCNLNNILNEIIPLLHAEAVKQSIEIQLNLEEGLPELFLSSTEIKQMVLNLARNGMDAIGGQGILAFSTRREGDEIILSIADTGCGISEHVKDKIFAPFFTTKENGTGLGLAVCASIAARHSATIEVQPAVEKGSQFIIKFKLEEEKTA</sequence>
<dbReference type="SMART" id="SM00387">
    <property type="entry name" value="HATPase_c"/>
    <property type="match status" value="1"/>
</dbReference>
<dbReference type="CDD" id="cd00130">
    <property type="entry name" value="PAS"/>
    <property type="match status" value="1"/>
</dbReference>
<feature type="domain" description="Histidine kinase" evidence="9">
    <location>
        <begin position="318"/>
        <end position="523"/>
    </location>
</feature>
<dbReference type="Gene3D" id="1.10.287.130">
    <property type="match status" value="1"/>
</dbReference>
<evidence type="ECO:0000256" key="8">
    <source>
        <dbReference type="ARBA" id="ARBA00023012"/>
    </source>
</evidence>
<dbReference type="Pfam" id="PF00512">
    <property type="entry name" value="HisKA"/>
    <property type="match status" value="1"/>
</dbReference>
<proteinExistence type="predicted"/>
<dbReference type="InterPro" id="IPR035965">
    <property type="entry name" value="PAS-like_dom_sf"/>
</dbReference>
<evidence type="ECO:0000256" key="6">
    <source>
        <dbReference type="ARBA" id="ARBA00022777"/>
    </source>
</evidence>
<keyword evidence="5" id="KW-0547">Nucleotide-binding</keyword>
<dbReference type="InterPro" id="IPR003594">
    <property type="entry name" value="HATPase_dom"/>
</dbReference>
<gene>
    <name evidence="10" type="ORF">LUCI_2163</name>
</gene>
<evidence type="ECO:0000256" key="4">
    <source>
        <dbReference type="ARBA" id="ARBA00022679"/>
    </source>
</evidence>
<dbReference type="Pfam" id="PF02518">
    <property type="entry name" value="HATPase_c"/>
    <property type="match status" value="1"/>
</dbReference>
<dbReference type="InterPro" id="IPR013656">
    <property type="entry name" value="PAS_4"/>
</dbReference>
<dbReference type="CDD" id="cd00082">
    <property type="entry name" value="HisKA"/>
    <property type="match status" value="1"/>
</dbReference>
<dbReference type="InterPro" id="IPR004358">
    <property type="entry name" value="Sig_transdc_His_kin-like_C"/>
</dbReference>
<evidence type="ECO:0000259" key="9">
    <source>
        <dbReference type="PROSITE" id="PS50109"/>
    </source>
</evidence>
<dbReference type="SUPFAM" id="SSF55785">
    <property type="entry name" value="PYP-like sensor domain (PAS domain)"/>
    <property type="match status" value="2"/>
</dbReference>
<dbReference type="SMART" id="SM00388">
    <property type="entry name" value="HisKA"/>
    <property type="match status" value="1"/>
</dbReference>
<keyword evidence="4" id="KW-0808">Transferase</keyword>
<dbReference type="Pfam" id="PF08448">
    <property type="entry name" value="PAS_4"/>
    <property type="match status" value="1"/>
</dbReference>
<evidence type="ECO:0000256" key="3">
    <source>
        <dbReference type="ARBA" id="ARBA00022553"/>
    </source>
</evidence>
<dbReference type="Pfam" id="PF13426">
    <property type="entry name" value="PAS_9"/>
    <property type="match status" value="1"/>
</dbReference>
<dbReference type="EMBL" id="UPPP01000069">
    <property type="protein sequence ID" value="VBB06922.1"/>
    <property type="molecule type" value="Genomic_DNA"/>
</dbReference>
<keyword evidence="7" id="KW-0067">ATP-binding</keyword>